<dbReference type="Gene3D" id="2.60.40.10">
    <property type="entry name" value="Immunoglobulins"/>
    <property type="match status" value="3"/>
</dbReference>
<evidence type="ECO:0000313" key="4">
    <source>
        <dbReference type="EMBL" id="KAL1515338.1"/>
    </source>
</evidence>
<dbReference type="GO" id="GO:0051015">
    <property type="term" value="F:actin filament binding"/>
    <property type="evidence" value="ECO:0007669"/>
    <property type="project" value="InterPro"/>
</dbReference>
<dbReference type="AlphaFoldDB" id="A0AB34J7J0"/>
<feature type="region of interest" description="Disordered" evidence="3">
    <location>
        <begin position="633"/>
        <end position="694"/>
    </location>
</feature>
<keyword evidence="1" id="KW-0677">Repeat</keyword>
<dbReference type="GO" id="GO:0030036">
    <property type="term" value="P:actin cytoskeleton organization"/>
    <property type="evidence" value="ECO:0007669"/>
    <property type="project" value="InterPro"/>
</dbReference>
<feature type="compositionally biased region" description="Acidic residues" evidence="3">
    <location>
        <begin position="435"/>
        <end position="478"/>
    </location>
</feature>
<dbReference type="Proteomes" id="UP001515480">
    <property type="component" value="Unassembled WGS sequence"/>
</dbReference>
<feature type="region of interest" description="Disordered" evidence="3">
    <location>
        <begin position="1006"/>
        <end position="1047"/>
    </location>
</feature>
<evidence type="ECO:0000256" key="3">
    <source>
        <dbReference type="SAM" id="MobiDB-lite"/>
    </source>
</evidence>
<evidence type="ECO:0000256" key="2">
    <source>
        <dbReference type="PROSITE-ProRule" id="PRU00087"/>
    </source>
</evidence>
<feature type="region of interest" description="Disordered" evidence="3">
    <location>
        <begin position="426"/>
        <end position="485"/>
    </location>
</feature>
<evidence type="ECO:0000256" key="1">
    <source>
        <dbReference type="ARBA" id="ARBA00022737"/>
    </source>
</evidence>
<feature type="compositionally biased region" description="Basic and acidic residues" evidence="3">
    <location>
        <begin position="676"/>
        <end position="692"/>
    </location>
</feature>
<accession>A0AB34J7J0</accession>
<dbReference type="InterPro" id="IPR001298">
    <property type="entry name" value="Filamin/ABP280_rpt"/>
</dbReference>
<dbReference type="InterPro" id="IPR017868">
    <property type="entry name" value="Filamin/ABP280_repeat-like"/>
</dbReference>
<name>A0AB34J7J0_PRYPA</name>
<evidence type="ECO:0000313" key="5">
    <source>
        <dbReference type="Proteomes" id="UP001515480"/>
    </source>
</evidence>
<dbReference type="SUPFAM" id="SSF81296">
    <property type="entry name" value="E set domains"/>
    <property type="match status" value="2"/>
</dbReference>
<keyword evidence="5" id="KW-1185">Reference proteome</keyword>
<feature type="repeat" description="Filamin" evidence="2">
    <location>
        <begin position="907"/>
        <end position="1000"/>
    </location>
</feature>
<protein>
    <submittedName>
        <fullName evidence="4">Uncharacterized protein</fullName>
    </submittedName>
</protein>
<organism evidence="4 5">
    <name type="scientific">Prymnesium parvum</name>
    <name type="common">Toxic golden alga</name>
    <dbReference type="NCBI Taxonomy" id="97485"/>
    <lineage>
        <taxon>Eukaryota</taxon>
        <taxon>Haptista</taxon>
        <taxon>Haptophyta</taxon>
        <taxon>Prymnesiophyceae</taxon>
        <taxon>Prymnesiales</taxon>
        <taxon>Prymnesiaceae</taxon>
        <taxon>Prymnesium</taxon>
    </lineage>
</organism>
<feature type="repeat" description="Filamin" evidence="2">
    <location>
        <begin position="855"/>
        <end position="895"/>
    </location>
</feature>
<dbReference type="EMBL" id="JBGBPQ010000011">
    <property type="protein sequence ID" value="KAL1515338.1"/>
    <property type="molecule type" value="Genomic_DNA"/>
</dbReference>
<gene>
    <name evidence="4" type="ORF">AB1Y20_001969</name>
</gene>
<feature type="compositionally biased region" description="Basic and acidic residues" evidence="3">
    <location>
        <begin position="638"/>
        <end position="658"/>
    </location>
</feature>
<reference evidence="4 5" key="1">
    <citation type="journal article" date="2024" name="Science">
        <title>Giant polyketide synthase enzymes in the biosynthesis of giant marine polyether toxins.</title>
        <authorList>
            <person name="Fallon T.R."/>
            <person name="Shende V.V."/>
            <person name="Wierzbicki I.H."/>
            <person name="Pendleton A.L."/>
            <person name="Watervoot N.F."/>
            <person name="Auber R.P."/>
            <person name="Gonzalez D.J."/>
            <person name="Wisecaver J.H."/>
            <person name="Moore B.S."/>
        </authorList>
    </citation>
    <scope>NUCLEOTIDE SEQUENCE [LARGE SCALE GENOMIC DNA]</scope>
    <source>
        <strain evidence="4 5">12B1</strain>
    </source>
</reference>
<comment type="caution">
    <text evidence="4">The sequence shown here is derived from an EMBL/GenBank/DDBJ whole genome shotgun (WGS) entry which is preliminary data.</text>
</comment>
<feature type="compositionally biased region" description="Basic and acidic residues" evidence="3">
    <location>
        <begin position="745"/>
        <end position="756"/>
    </location>
</feature>
<feature type="region of interest" description="Disordered" evidence="3">
    <location>
        <begin position="728"/>
        <end position="756"/>
    </location>
</feature>
<dbReference type="InterPro" id="IPR044801">
    <property type="entry name" value="Filamin"/>
</dbReference>
<dbReference type="InterPro" id="IPR013783">
    <property type="entry name" value="Ig-like_fold"/>
</dbReference>
<dbReference type="InterPro" id="IPR014756">
    <property type="entry name" value="Ig_E-set"/>
</dbReference>
<dbReference type="PANTHER" id="PTHR38537">
    <property type="entry name" value="JITTERBUG, ISOFORM N"/>
    <property type="match status" value="1"/>
</dbReference>
<dbReference type="Pfam" id="PF00630">
    <property type="entry name" value="Filamin"/>
    <property type="match status" value="1"/>
</dbReference>
<dbReference type="SMART" id="SM00557">
    <property type="entry name" value="IG_FLMN"/>
    <property type="match status" value="1"/>
</dbReference>
<dbReference type="PANTHER" id="PTHR38537:SF8">
    <property type="entry name" value="FILAMIN-A"/>
    <property type="match status" value="1"/>
</dbReference>
<dbReference type="PROSITE" id="PS50194">
    <property type="entry name" value="FILAMIN_REPEAT"/>
    <property type="match status" value="2"/>
</dbReference>
<sequence>MRATTTERRARRCWCEGDVSTVVAGHVGEVLLHLPLPARGESPLSRARLRVDHDDPRARAPEPALELRADVAVAAGRARLRYGPVHAAGRYFLSVSLDGAAVSGSPFRLHCVAAAADGGRSEFRVAAAPILAGERASVRVLSRDKWGNACGGGGACVEVRLLREEEEAAEARPLREEAEECVVTDLGDGTYEASVRLCVAGRYKLQGEIYHEGGERQPIGLRAATPPHCTELRVLPGAPFAPRCEARGAPLARLVVAEEGYLSIVCKDRLGNRCEPRPELRWEARLDRLVPRLTPAAAPLVGAGWHGCAPPRFVPPAEADLCLCVRVEAAGCHQLTLRPCGAADVLAVRLHACPGAADPAGFLACGKRRVTAGEPSRLRLLPRSFASAEDVAAASFGGLRAWLAFGEEAGGGPLVPLRAHRIQLAARGEARGEGEGEEGGEGEGEEGGEGEGEEGGEGEGEEGGEVEGEEGGEGEGEEGGVLSVWPTSRCVPPLSWRVVGWEGAGWEERERWELSFTSSRAGRAVALHIELFGQPICGAPFLVEIEPAPTDSRRSEVSGFVSRVVAGQRNCGVARMKDRLGNWRRRGGDAVWLLVQRGRHAKRVEPAAAAEEEEARLAPLASRAICGEGGGAAAAAADDGRAGRTHAWEDAADGRGEDGEAEEQSAAWSGGDSEVDEARTARSGEEGGEECRRRSKYRARRAAAWDAAPLVSHIPPRCLAKALTSPTLPPGSLAGGSPKAVGLAPREDRSDDGREVKDLGDGTYHLAVAVERAGLCSVQVYLGAQPVGAPWPFVVVAAQMSASRSQLVVIKKRRLVGKAIAIALQARDEFGNPARHEPGAVDVCVLRGEGGVEPLEHISKGRYEALAWPSGAGLFQVGVYVRGEHVQGSPYSTTICSGQTVPHLCFAVGDGWRRRVPVQQTLTFDVHALDEARNPQHPTTFLVTLAPRAPSSKVSRLFALRHNGRGVATYGYRVHKEGLYTLSVTLEGVPIKDSPLEFEAYSEQKEQLERQAGRPKTARRALAESGGRYRTNTPRAALTATRRQMST</sequence>
<proteinExistence type="predicted"/>